<organism evidence="2 3">
    <name type="scientific">Vibrio gelatinilyticus</name>
    <dbReference type="NCBI Taxonomy" id="2893468"/>
    <lineage>
        <taxon>Bacteria</taxon>
        <taxon>Pseudomonadati</taxon>
        <taxon>Pseudomonadota</taxon>
        <taxon>Gammaproteobacteria</taxon>
        <taxon>Vibrionales</taxon>
        <taxon>Vibrionaceae</taxon>
        <taxon>Vibrio</taxon>
    </lineage>
</organism>
<protein>
    <submittedName>
        <fullName evidence="2">DUF3466 family protein</fullName>
    </submittedName>
</protein>
<proteinExistence type="predicted"/>
<evidence type="ECO:0000313" key="3">
    <source>
        <dbReference type="Proteomes" id="UP001139488"/>
    </source>
</evidence>
<feature type="chain" id="PRO_5040978623" evidence="1">
    <location>
        <begin position="21"/>
        <end position="664"/>
    </location>
</feature>
<name>A0A9X1WAP9_9VIBR</name>
<feature type="signal peptide" evidence="1">
    <location>
        <begin position="1"/>
        <end position="20"/>
    </location>
</feature>
<dbReference type="InterPro" id="IPR022562">
    <property type="entry name" value="DUF3466"/>
</dbReference>
<dbReference type="InterPro" id="IPR020008">
    <property type="entry name" value="GlyGly_CTERM"/>
</dbReference>
<keyword evidence="3" id="KW-1185">Reference proteome</keyword>
<reference evidence="2" key="1">
    <citation type="submission" date="2021-11" db="EMBL/GenBank/DDBJ databases">
        <title>Vibrio ZSDE26 sp. nov. and Vibrio ZSDZ34 sp. nov., isolated from coastal seawater in Qingdao.</title>
        <authorList>
            <person name="Zhang P."/>
        </authorList>
    </citation>
    <scope>NUCLEOTIDE SEQUENCE</scope>
    <source>
        <strain evidence="2">ZSDZ34</strain>
    </source>
</reference>
<keyword evidence="1" id="KW-0732">Signal</keyword>
<dbReference type="RefSeq" id="WP_244356318.1">
    <property type="nucleotide sequence ID" value="NZ_JAJNNZ010000004.1"/>
</dbReference>
<evidence type="ECO:0000313" key="2">
    <source>
        <dbReference type="EMBL" id="MCJ2376611.1"/>
    </source>
</evidence>
<dbReference type="AlphaFoldDB" id="A0A9X1WAP9"/>
<evidence type="ECO:0000256" key="1">
    <source>
        <dbReference type="SAM" id="SignalP"/>
    </source>
</evidence>
<accession>A0A9X1WAP9</accession>
<dbReference type="NCBIfam" id="TIGR03501">
    <property type="entry name" value="GlyGly_CTERM"/>
    <property type="match status" value="1"/>
</dbReference>
<dbReference type="EMBL" id="JAJNNZ010000004">
    <property type="protein sequence ID" value="MCJ2376611.1"/>
    <property type="molecule type" value="Genomic_DNA"/>
</dbReference>
<dbReference type="Pfam" id="PF11949">
    <property type="entry name" value="DUF3466"/>
    <property type="match status" value="1"/>
</dbReference>
<dbReference type="Proteomes" id="UP001139488">
    <property type="component" value="Unassembled WGS sequence"/>
</dbReference>
<gene>
    <name evidence="2" type="ORF">LNL84_07150</name>
</gene>
<sequence>MKFNYSLIAAGVLAATSSHAALYQVVEVTPSLSVVDVDASQSIFTEYYGSAISKARNTSVEQGCFGQACASSASALAGDSRNGSEGHSYRQEVPYNYDSSFFYTDWGRNRDYCRSELGYQTCDPAWTDKMWKSFSSLGGLKKERDAWLSPTYTSNAEAFVNTAQIAAGQPVTGYSPDGFSYQNQSTNVVVNALDGDKAIGNTSSGYYTNGSNSALVYRHRGFYGNASQPTILNPLPQSGNGNSEIAVKEDKITAKMGRTMAFDSIEIDGKTYVTGSASVAPFDYGDSNKNYRGSVSNCINDTNINENPSAYADCQNFAFATKAALWDVSSANEGTPVEPFIVSNWQNTLDTVIDKKSPQGSVRGAVKSANPNVLTGEPVLVGLNTTRDGSNAFLQATVFTRNSNAIDSGNGWNSIVIGGSTIKSGDDFIYSSSVATDINENLLLIGEAKRRGDKRENGAAANRMFLAQVDANGNASAQYFDALNGNSGIFFRGVGGETGAINNFNEIVGAVDAEQSTEFFGKKRRQRGFIYPYSAVGSNTERMAIFQNQPWLLDDLTNDGVAKGADVNNQYRIIDAADINDDGIIAATALKCEGGYDTTGHNSYCGNGSQKEKLVAIKLIPISDPAARSIQTRGLEAPPVERKGGSLGWMALIFLGFIGLRRNK</sequence>
<comment type="caution">
    <text evidence="2">The sequence shown here is derived from an EMBL/GenBank/DDBJ whole genome shotgun (WGS) entry which is preliminary data.</text>
</comment>